<proteinExistence type="predicted"/>
<evidence type="ECO:0000313" key="3">
    <source>
        <dbReference type="WBParaSite" id="nRc.2.0.1.t39230-RA"/>
    </source>
</evidence>
<keyword evidence="1" id="KW-0732">Signal</keyword>
<feature type="signal peptide" evidence="1">
    <location>
        <begin position="1"/>
        <end position="23"/>
    </location>
</feature>
<dbReference type="Proteomes" id="UP000887565">
    <property type="component" value="Unplaced"/>
</dbReference>
<name>A0A915KKD8_ROMCU</name>
<evidence type="ECO:0000256" key="1">
    <source>
        <dbReference type="SAM" id="SignalP"/>
    </source>
</evidence>
<keyword evidence="2" id="KW-1185">Reference proteome</keyword>
<dbReference type="AlphaFoldDB" id="A0A915KKD8"/>
<reference evidence="3" key="1">
    <citation type="submission" date="2022-11" db="UniProtKB">
        <authorList>
            <consortium name="WormBaseParasite"/>
        </authorList>
    </citation>
    <scope>IDENTIFICATION</scope>
</reference>
<protein>
    <submittedName>
        <fullName evidence="3">Uncharacterized protein</fullName>
    </submittedName>
</protein>
<sequence>MGRLIILAFIIIQIFCCYREANSKPVDMNQEIADGQWMPTTTMFTPYMCNTHVNSHFKVSVPFLKSQYLSRIKRLVRARQDATEQRANDHILLLNLKARPRLFTRSCLSISWRHIVC</sequence>
<dbReference type="WBParaSite" id="nRc.2.0.1.t39230-RA">
    <property type="protein sequence ID" value="nRc.2.0.1.t39230-RA"/>
    <property type="gene ID" value="nRc.2.0.1.g39230"/>
</dbReference>
<feature type="chain" id="PRO_5037754976" evidence="1">
    <location>
        <begin position="24"/>
        <end position="117"/>
    </location>
</feature>
<organism evidence="2 3">
    <name type="scientific">Romanomermis culicivorax</name>
    <name type="common">Nematode worm</name>
    <dbReference type="NCBI Taxonomy" id="13658"/>
    <lineage>
        <taxon>Eukaryota</taxon>
        <taxon>Metazoa</taxon>
        <taxon>Ecdysozoa</taxon>
        <taxon>Nematoda</taxon>
        <taxon>Enoplea</taxon>
        <taxon>Dorylaimia</taxon>
        <taxon>Mermithida</taxon>
        <taxon>Mermithoidea</taxon>
        <taxon>Mermithidae</taxon>
        <taxon>Romanomermis</taxon>
    </lineage>
</organism>
<evidence type="ECO:0000313" key="2">
    <source>
        <dbReference type="Proteomes" id="UP000887565"/>
    </source>
</evidence>
<accession>A0A915KKD8</accession>